<proteinExistence type="predicted"/>
<dbReference type="EMBL" id="JBHMCR010000006">
    <property type="protein sequence ID" value="MFB9520480.1"/>
    <property type="molecule type" value="Genomic_DNA"/>
</dbReference>
<evidence type="ECO:0000313" key="3">
    <source>
        <dbReference type="Proteomes" id="UP001589718"/>
    </source>
</evidence>
<feature type="compositionally biased region" description="Pro residues" evidence="1">
    <location>
        <begin position="1"/>
        <end position="10"/>
    </location>
</feature>
<protein>
    <submittedName>
        <fullName evidence="2">Uncharacterized protein</fullName>
    </submittedName>
</protein>
<gene>
    <name evidence="2" type="ORF">ACFFTU_11025</name>
</gene>
<name>A0ABV5PBA1_STRCM</name>
<comment type="caution">
    <text evidence="2">The sequence shown here is derived from an EMBL/GenBank/DDBJ whole genome shotgun (WGS) entry which is preliminary data.</text>
</comment>
<evidence type="ECO:0000256" key="1">
    <source>
        <dbReference type="SAM" id="MobiDB-lite"/>
    </source>
</evidence>
<organism evidence="2 3">
    <name type="scientific">Streptomyces cremeus</name>
    <dbReference type="NCBI Taxonomy" id="66881"/>
    <lineage>
        <taxon>Bacteria</taxon>
        <taxon>Bacillati</taxon>
        <taxon>Actinomycetota</taxon>
        <taxon>Actinomycetes</taxon>
        <taxon>Kitasatosporales</taxon>
        <taxon>Streptomycetaceae</taxon>
        <taxon>Streptomyces</taxon>
    </lineage>
</organism>
<keyword evidence="3" id="KW-1185">Reference proteome</keyword>
<dbReference type="Proteomes" id="UP001589718">
    <property type="component" value="Unassembled WGS sequence"/>
</dbReference>
<feature type="region of interest" description="Disordered" evidence="1">
    <location>
        <begin position="1"/>
        <end position="28"/>
    </location>
</feature>
<sequence length="69" mass="7090">MSITSPPAPGPEASGPEGSEAPGADQTNAAIRRLVDAQTTDGAWPSEEYELLLVEWAAATHDAATEPVS</sequence>
<dbReference type="RefSeq" id="WP_345224189.1">
    <property type="nucleotide sequence ID" value="NZ_BAAAXE010000013.1"/>
</dbReference>
<reference evidence="2 3" key="1">
    <citation type="submission" date="2024-09" db="EMBL/GenBank/DDBJ databases">
        <authorList>
            <person name="Sun Q."/>
            <person name="Mori K."/>
        </authorList>
    </citation>
    <scope>NUCLEOTIDE SEQUENCE [LARGE SCALE GENOMIC DNA]</scope>
    <source>
        <strain evidence="2 3">JCM 4362</strain>
    </source>
</reference>
<evidence type="ECO:0000313" key="2">
    <source>
        <dbReference type="EMBL" id="MFB9520480.1"/>
    </source>
</evidence>
<feature type="compositionally biased region" description="Low complexity" evidence="1">
    <location>
        <begin position="11"/>
        <end position="24"/>
    </location>
</feature>
<accession>A0ABV5PBA1</accession>